<gene>
    <name evidence="2" type="ORF">CNN82_11220</name>
</gene>
<dbReference type="AlphaFoldDB" id="A0AB33E922"/>
<accession>A0AB33E922</accession>
<dbReference type="SUPFAM" id="SSF53335">
    <property type="entry name" value="S-adenosyl-L-methionine-dependent methyltransferases"/>
    <property type="match status" value="1"/>
</dbReference>
<dbReference type="Pfam" id="PF13649">
    <property type="entry name" value="Methyltransf_25"/>
    <property type="match status" value="1"/>
</dbReference>
<reference evidence="2 3" key="1">
    <citation type="submission" date="2017-09" db="EMBL/GenBank/DDBJ databases">
        <title>Complete Genome sequence of Lysobacter capsici KNU-15.</title>
        <authorList>
            <person name="Kim M.-C."/>
            <person name="Yi H."/>
            <person name="Lee D.-W."/>
            <person name="Shin J.-H."/>
        </authorList>
    </citation>
    <scope>NUCLEOTIDE SEQUENCE [LARGE SCALE GENOMIC DNA]</scope>
    <source>
        <strain evidence="2 3">KNU-15</strain>
    </source>
</reference>
<evidence type="ECO:0000313" key="3">
    <source>
        <dbReference type="Proteomes" id="UP000218385"/>
    </source>
</evidence>
<dbReference type="RefSeq" id="WP_096479912.1">
    <property type="nucleotide sequence ID" value="NZ_CP023466.1"/>
</dbReference>
<dbReference type="Gene3D" id="3.40.50.150">
    <property type="entry name" value="Vaccinia Virus protein VP39"/>
    <property type="match status" value="1"/>
</dbReference>
<dbReference type="Proteomes" id="UP000218385">
    <property type="component" value="Chromosome"/>
</dbReference>
<keyword evidence="2" id="KW-0489">Methyltransferase</keyword>
<dbReference type="EMBL" id="CP023466">
    <property type="protein sequence ID" value="ATE76967.1"/>
    <property type="molecule type" value="Genomic_DNA"/>
</dbReference>
<proteinExistence type="predicted"/>
<feature type="domain" description="Methyltransferase" evidence="1">
    <location>
        <begin position="176"/>
        <end position="271"/>
    </location>
</feature>
<dbReference type="InterPro" id="IPR041698">
    <property type="entry name" value="Methyltransf_25"/>
</dbReference>
<evidence type="ECO:0000313" key="2">
    <source>
        <dbReference type="EMBL" id="ATE76967.1"/>
    </source>
</evidence>
<sequence length="320" mass="35589">MNLRSTPADFQRELQLTQTFIHRVASLGKLDCHVEPAGPGCHQLFVLRVNRCDWVGRKVLQQTATGSWHINSLLKPWMLLGPLTDVQWSDEGIAVYFRGVSTQEKHAAFNIAQARPDSEVRFPFPAVDDKGLEFVCPADYWQCDDSLAMQLNGDETHLRQHCTALLETLSSPGAVILDPACSTGEFIAHLARELPGRRCLGSDRSASMVEHAKRRHGMCSAEFYLADAREVAACGVKCDVLILRFLNAEVMTHKEARQTLRDMAACVNPGGTILVFGHTPVLIAAPYMAQSLKMELISSVAARPGQVELFQFYRLRVPME</sequence>
<name>A0AB33E922_9PSED</name>
<evidence type="ECO:0000259" key="1">
    <source>
        <dbReference type="Pfam" id="PF13649"/>
    </source>
</evidence>
<organism evidence="2 3">
    <name type="scientific">Pseudomonas frederiksbergensis</name>
    <dbReference type="NCBI Taxonomy" id="104087"/>
    <lineage>
        <taxon>Bacteria</taxon>
        <taxon>Pseudomonadati</taxon>
        <taxon>Pseudomonadota</taxon>
        <taxon>Gammaproteobacteria</taxon>
        <taxon>Pseudomonadales</taxon>
        <taxon>Pseudomonadaceae</taxon>
        <taxon>Pseudomonas</taxon>
    </lineage>
</organism>
<dbReference type="GO" id="GO:0008168">
    <property type="term" value="F:methyltransferase activity"/>
    <property type="evidence" value="ECO:0007669"/>
    <property type="project" value="UniProtKB-KW"/>
</dbReference>
<keyword evidence="2" id="KW-0808">Transferase</keyword>
<dbReference type="CDD" id="cd02440">
    <property type="entry name" value="AdoMet_MTases"/>
    <property type="match status" value="1"/>
</dbReference>
<dbReference type="InterPro" id="IPR029063">
    <property type="entry name" value="SAM-dependent_MTases_sf"/>
</dbReference>
<protein>
    <submittedName>
        <fullName evidence="2">Methylase</fullName>
    </submittedName>
</protein>
<dbReference type="GO" id="GO:0032259">
    <property type="term" value="P:methylation"/>
    <property type="evidence" value="ECO:0007669"/>
    <property type="project" value="UniProtKB-KW"/>
</dbReference>